<name>A0A8J7DNP5_9CYAN</name>
<evidence type="ECO:0000256" key="1">
    <source>
        <dbReference type="SAM" id="MobiDB-lite"/>
    </source>
</evidence>
<evidence type="ECO:0000313" key="3">
    <source>
        <dbReference type="Proteomes" id="UP000636505"/>
    </source>
</evidence>
<evidence type="ECO:0000313" key="2">
    <source>
        <dbReference type="EMBL" id="MBE9078395.1"/>
    </source>
</evidence>
<dbReference type="Pfam" id="PF11850">
    <property type="entry name" value="DUF3370"/>
    <property type="match status" value="1"/>
</dbReference>
<feature type="region of interest" description="Disordered" evidence="1">
    <location>
        <begin position="225"/>
        <end position="247"/>
    </location>
</feature>
<sequence length="441" mass="47620">SPPTAEPVEIIRPQTVRSLPAQLDDIPVFNSNSPELIGTPGILLSTFPPEGKAVPEAHLNLPFDGRFDVFAHHVYKAETPEQLTSLYLGILVYNPGSQPVAVDVLAGASYLSQPDAPFIELPDRESFGPFYPIFAGPGSRVMGDILRGERQAELPGQLVIPPGESAMLLNQPIPVRSLDPPINGRSTLLRLRSSGPVYLASLARPAVETADGEEAPSLEDWQTLLDDSGLAGPRDRAPTPPDSNASPLIYGRVAGVAQGSEWQATLTDSPVTDRLTIPAGGEAFSYGISLLPGGRLGTNQNQSAPLLVRYPDTAYQAHGNYGIQYSLTLPLYNPTDQPQTVTVALETPIKEDLLTGEGLRFLTPPAQQMFFRGPVQVRYQDDRGLPRIVNYHLVQRRGQLGDPLATLTIAPQTSRTVEVDLLYPPDSTPPQVITVQTQQSP</sequence>
<dbReference type="RefSeq" id="WP_193908192.1">
    <property type="nucleotide sequence ID" value="NZ_JADEXG010000031.1"/>
</dbReference>
<dbReference type="AlphaFoldDB" id="A0A8J7DNP5"/>
<gene>
    <name evidence="2" type="ORF">IQ241_14005</name>
</gene>
<protein>
    <submittedName>
        <fullName evidence="2">DUF3370 domain-containing protein</fullName>
    </submittedName>
</protein>
<comment type="caution">
    <text evidence="2">The sequence shown here is derived from an EMBL/GenBank/DDBJ whole genome shotgun (WGS) entry which is preliminary data.</text>
</comment>
<reference evidence="2" key="1">
    <citation type="submission" date="2020-10" db="EMBL/GenBank/DDBJ databases">
        <authorList>
            <person name="Castelo-Branco R."/>
            <person name="Eusebio N."/>
            <person name="Adriana R."/>
            <person name="Vieira A."/>
            <person name="Brugerolle De Fraissinette N."/>
            <person name="Rezende De Castro R."/>
            <person name="Schneider M.P."/>
            <person name="Vasconcelos V."/>
            <person name="Leao P.N."/>
        </authorList>
    </citation>
    <scope>NUCLEOTIDE SEQUENCE</scope>
    <source>
        <strain evidence="2">LEGE 07310</strain>
    </source>
</reference>
<accession>A0A8J7DNP5</accession>
<organism evidence="2 3">
    <name type="scientific">Vasconcelosia minhoensis LEGE 07310</name>
    <dbReference type="NCBI Taxonomy" id="915328"/>
    <lineage>
        <taxon>Bacteria</taxon>
        <taxon>Bacillati</taxon>
        <taxon>Cyanobacteriota</taxon>
        <taxon>Cyanophyceae</taxon>
        <taxon>Nodosilineales</taxon>
        <taxon>Cymatolegaceae</taxon>
        <taxon>Vasconcelosia</taxon>
        <taxon>Vasconcelosia minhoensis</taxon>
    </lineage>
</organism>
<keyword evidence="3" id="KW-1185">Reference proteome</keyword>
<dbReference type="EMBL" id="JADEXG010000031">
    <property type="protein sequence ID" value="MBE9078395.1"/>
    <property type="molecule type" value="Genomic_DNA"/>
</dbReference>
<proteinExistence type="predicted"/>
<dbReference type="InterPro" id="IPR021801">
    <property type="entry name" value="DUF3370"/>
</dbReference>
<feature type="non-terminal residue" evidence="2">
    <location>
        <position position="1"/>
    </location>
</feature>
<dbReference type="Proteomes" id="UP000636505">
    <property type="component" value="Unassembled WGS sequence"/>
</dbReference>